<accession>A0ACB7NXY7</accession>
<dbReference type="Proteomes" id="UP000724584">
    <property type="component" value="Unassembled WGS sequence"/>
</dbReference>
<evidence type="ECO:0000313" key="1">
    <source>
        <dbReference type="EMBL" id="KAH6623175.1"/>
    </source>
</evidence>
<sequence length="608" mass="67033">MEQYILNNVGRYKKLVSEFRPTTSGPKESDNTETSPEIVVSARVRPMLDDELAQGFPVGVYIRDGTSTADLHEIQQPVRGPARIRSFDYSVDRMYGPDATTGHIYKDLVHPLVPWAWGGGVGTMFAYGQTASGKTLTVSGLQRHVAETLMDGSLEGERKISMSIIELAGQTAYDLLNDRKQISILEDSFGVTQMAGALEHHVTDKDTLLAYIDAAAALRSTTPTLRNDNSSRSHAICRIRFENPQLPNAKDGLLYLIDLAGSEAARDKVAHDTNRMKEAREINSSLSVLKDCIRGRALADADSFAGRTSKKPAYVPFRQSTLTKTLKHVFDPASTRSCKTVVVACVNPCLADLGASKNTMRYAEMLRVPMPKAQPLEYSPAMPATWNNNQLRNWIQRNSGTPPINPPLLAPSENGPQLLRLPVPEFVTRCLKTADVSVEQARAFHTKFWKLHIDSQRNAAKPGSSSAAGKSADTTTAAATALSRLELLDSSVDPEPDAFDIPFVERIRPGMVVRWNPPVEYQSFKVEEKAYAMVMCPVQAAGERARDARGELVSGKGDGYLCALVMPSLLPGSFAVGLWRQVVVKVEEMEAEVFMEWDEATRYYYMTV</sequence>
<keyword evidence="2" id="KW-1185">Reference proteome</keyword>
<gene>
    <name evidence="1" type="ORF">F5144DRAFT_497469</name>
</gene>
<organism evidence="1 2">
    <name type="scientific">Chaetomium tenue</name>
    <dbReference type="NCBI Taxonomy" id="1854479"/>
    <lineage>
        <taxon>Eukaryota</taxon>
        <taxon>Fungi</taxon>
        <taxon>Dikarya</taxon>
        <taxon>Ascomycota</taxon>
        <taxon>Pezizomycotina</taxon>
        <taxon>Sordariomycetes</taxon>
        <taxon>Sordariomycetidae</taxon>
        <taxon>Sordariales</taxon>
        <taxon>Chaetomiaceae</taxon>
        <taxon>Chaetomium</taxon>
    </lineage>
</organism>
<name>A0ACB7NXY7_9PEZI</name>
<keyword evidence="1" id="KW-0378">Hydrolase</keyword>
<dbReference type="EMBL" id="JAGIZQ010000006">
    <property type="protein sequence ID" value="KAH6623175.1"/>
    <property type="molecule type" value="Genomic_DNA"/>
</dbReference>
<protein>
    <submittedName>
        <fullName evidence="1">P-loop containing nucleoside triphosphate hydrolase protein</fullName>
    </submittedName>
</protein>
<comment type="caution">
    <text evidence="1">The sequence shown here is derived from an EMBL/GenBank/DDBJ whole genome shotgun (WGS) entry which is preliminary data.</text>
</comment>
<reference evidence="1 2" key="1">
    <citation type="journal article" date="2021" name="Nat. Commun.">
        <title>Genetic determinants of endophytism in the Arabidopsis root mycobiome.</title>
        <authorList>
            <person name="Mesny F."/>
            <person name="Miyauchi S."/>
            <person name="Thiergart T."/>
            <person name="Pickel B."/>
            <person name="Atanasova L."/>
            <person name="Karlsson M."/>
            <person name="Huettel B."/>
            <person name="Barry K.W."/>
            <person name="Haridas S."/>
            <person name="Chen C."/>
            <person name="Bauer D."/>
            <person name="Andreopoulos W."/>
            <person name="Pangilinan J."/>
            <person name="LaButti K."/>
            <person name="Riley R."/>
            <person name="Lipzen A."/>
            <person name="Clum A."/>
            <person name="Drula E."/>
            <person name="Henrissat B."/>
            <person name="Kohler A."/>
            <person name="Grigoriev I.V."/>
            <person name="Martin F.M."/>
            <person name="Hacquard S."/>
        </authorList>
    </citation>
    <scope>NUCLEOTIDE SEQUENCE [LARGE SCALE GENOMIC DNA]</scope>
    <source>
        <strain evidence="1 2">MPI-SDFR-AT-0079</strain>
    </source>
</reference>
<evidence type="ECO:0000313" key="2">
    <source>
        <dbReference type="Proteomes" id="UP000724584"/>
    </source>
</evidence>
<proteinExistence type="predicted"/>